<dbReference type="InterPro" id="IPR036388">
    <property type="entry name" value="WH-like_DNA-bd_sf"/>
</dbReference>
<evidence type="ECO:0000256" key="1">
    <source>
        <dbReference type="ARBA" id="ARBA00023015"/>
    </source>
</evidence>
<dbReference type="OrthoDB" id="9798104at2"/>
<evidence type="ECO:0000256" key="4">
    <source>
        <dbReference type="ARBA" id="ARBA00023163"/>
    </source>
</evidence>
<dbReference type="InterPro" id="IPR000595">
    <property type="entry name" value="cNMP-bd_dom"/>
</dbReference>
<dbReference type="CDD" id="cd00092">
    <property type="entry name" value="HTH_CRP"/>
    <property type="match status" value="1"/>
</dbReference>
<dbReference type="Gene3D" id="2.60.120.10">
    <property type="entry name" value="Jelly Rolls"/>
    <property type="match status" value="1"/>
</dbReference>
<dbReference type="Pfam" id="PF13545">
    <property type="entry name" value="HTH_Crp_2"/>
    <property type="match status" value="1"/>
</dbReference>
<feature type="domain" description="Cyclic nucleotide-binding" evidence="5">
    <location>
        <begin position="22"/>
        <end position="142"/>
    </location>
</feature>
<dbReference type="InterPro" id="IPR012318">
    <property type="entry name" value="HTH_CRP"/>
</dbReference>
<dbReference type="SMART" id="SM00100">
    <property type="entry name" value="cNMP"/>
    <property type="match status" value="1"/>
</dbReference>
<dbReference type="InterPro" id="IPR036390">
    <property type="entry name" value="WH_DNA-bd_sf"/>
</dbReference>
<keyword evidence="3" id="KW-0010">Activator</keyword>
<dbReference type="HOGENOM" id="CLU_075053_4_0_9"/>
<evidence type="ECO:0000313" key="8">
    <source>
        <dbReference type="Proteomes" id="UP000006294"/>
    </source>
</evidence>
<dbReference type="Proteomes" id="UP000006294">
    <property type="component" value="Chromosome"/>
</dbReference>
<dbReference type="SMART" id="SM00419">
    <property type="entry name" value="HTH_CRP"/>
    <property type="match status" value="1"/>
</dbReference>
<gene>
    <name evidence="7" type="primary">flp</name>
    <name evidence="7" type="ordered locus">AXY_21940</name>
</gene>
<reference evidence="7 8" key="1">
    <citation type="submission" date="2011-01" db="EMBL/GenBank/DDBJ databases">
        <title>Whole genome sequence of Amphibacillus xylinus NBRC 15112.</title>
        <authorList>
            <person name="Nakazawa H."/>
            <person name="Katano Y."/>
            <person name="Nakamura S."/>
            <person name="Sasagawa M."/>
            <person name="Fukada J."/>
            <person name="Arai T."/>
            <person name="Sasakura N."/>
            <person name="Mochizuki D."/>
            <person name="Hosoyama A."/>
            <person name="Harada K."/>
            <person name="Horikawa H."/>
            <person name="Kato Y."/>
            <person name="Harada T."/>
            <person name="Sasaki K."/>
            <person name="Sekiguchi M."/>
            <person name="Hodoyama M."/>
            <person name="Nishiko R."/>
            <person name="Narita H."/>
            <person name="Hanamaki A."/>
            <person name="Hata C."/>
            <person name="Konno Y."/>
            <person name="Niimura Y."/>
            <person name="Yamazaki S."/>
            <person name="Fujita N."/>
        </authorList>
    </citation>
    <scope>NUCLEOTIDE SEQUENCE [LARGE SCALE GENOMIC DNA]</scope>
    <source>
        <strain evidence="8">ATCC 51415 / DSM 6626 / JCM 7361 / LMG 17667 / NBRC 15112 / Ep01</strain>
    </source>
</reference>
<keyword evidence="2" id="KW-0238">DNA-binding</keyword>
<dbReference type="InterPro" id="IPR050397">
    <property type="entry name" value="Env_Response_Regulators"/>
</dbReference>
<dbReference type="GO" id="GO:0005829">
    <property type="term" value="C:cytosol"/>
    <property type="evidence" value="ECO:0007669"/>
    <property type="project" value="TreeGrafter"/>
</dbReference>
<dbReference type="EMBL" id="AP012050">
    <property type="protein sequence ID" value="BAM48326.1"/>
    <property type="molecule type" value="Genomic_DNA"/>
</dbReference>
<dbReference type="PANTHER" id="PTHR24567">
    <property type="entry name" value="CRP FAMILY TRANSCRIPTIONAL REGULATORY PROTEIN"/>
    <property type="match status" value="1"/>
</dbReference>
<evidence type="ECO:0000259" key="6">
    <source>
        <dbReference type="PROSITE" id="PS51063"/>
    </source>
</evidence>
<dbReference type="KEGG" id="axl:AXY_21940"/>
<organism evidence="7 8">
    <name type="scientific">Amphibacillus xylanus (strain ATCC 51415 / DSM 6626 / JCM 7361 / LMG 17667 / NBRC 15112 / Ep01)</name>
    <dbReference type="NCBI Taxonomy" id="698758"/>
    <lineage>
        <taxon>Bacteria</taxon>
        <taxon>Bacillati</taxon>
        <taxon>Bacillota</taxon>
        <taxon>Bacilli</taxon>
        <taxon>Bacillales</taxon>
        <taxon>Bacillaceae</taxon>
        <taxon>Amphibacillus</taxon>
    </lineage>
</organism>
<dbReference type="AlphaFoldDB" id="K0J5P1"/>
<dbReference type="InterPro" id="IPR018490">
    <property type="entry name" value="cNMP-bd_dom_sf"/>
</dbReference>
<proteinExistence type="predicted"/>
<dbReference type="PANTHER" id="PTHR24567:SF28">
    <property type="entry name" value="LISTERIOLYSIN REGULATORY PROTEIN"/>
    <property type="match status" value="1"/>
</dbReference>
<dbReference type="PATRIC" id="fig|698758.3.peg.2205"/>
<feature type="domain" description="HTH crp-type" evidence="6">
    <location>
        <begin position="156"/>
        <end position="226"/>
    </location>
</feature>
<dbReference type="Pfam" id="PF00027">
    <property type="entry name" value="cNMP_binding"/>
    <property type="match status" value="1"/>
</dbReference>
<dbReference type="Gene3D" id="1.10.10.10">
    <property type="entry name" value="Winged helix-like DNA-binding domain superfamily/Winged helix DNA-binding domain"/>
    <property type="match status" value="1"/>
</dbReference>
<keyword evidence="1" id="KW-0805">Transcription regulation</keyword>
<dbReference type="InterPro" id="IPR014710">
    <property type="entry name" value="RmlC-like_jellyroll"/>
</dbReference>
<sequence length="232" mass="26187">MNLQSDGTNSHSMQGCVRLVPIFNHLHNNQMAEIMKTVHSSQYKVGEHLFHAGDVSDALYVVHKGKVRVYRLSETGKEQLVRLLLPGDFTGELALFRESEHESYAEVIEEAQICRISRADLQNLLAKYPAISLHILNELATRLEQAEQQTARVATEKVPVRLAHFLAELMPPFKNQAEIILPMSRKDLAAHLGTTPETVSRTLKTFEKSGYLTPKGHKKMIIHDLDSMLIEV</sequence>
<evidence type="ECO:0000259" key="5">
    <source>
        <dbReference type="PROSITE" id="PS50042"/>
    </source>
</evidence>
<protein>
    <submittedName>
        <fullName evidence="7">FNR-like protein FLP</fullName>
    </submittedName>
</protein>
<dbReference type="GO" id="GO:0003677">
    <property type="term" value="F:DNA binding"/>
    <property type="evidence" value="ECO:0007669"/>
    <property type="project" value="UniProtKB-KW"/>
</dbReference>
<keyword evidence="8" id="KW-1185">Reference proteome</keyword>
<dbReference type="SUPFAM" id="SSF51206">
    <property type="entry name" value="cAMP-binding domain-like"/>
    <property type="match status" value="1"/>
</dbReference>
<dbReference type="CDD" id="cd00038">
    <property type="entry name" value="CAP_ED"/>
    <property type="match status" value="1"/>
</dbReference>
<dbReference type="eggNOG" id="COG0664">
    <property type="taxonomic scope" value="Bacteria"/>
</dbReference>
<dbReference type="PRINTS" id="PR00034">
    <property type="entry name" value="HTHCRP"/>
</dbReference>
<dbReference type="RefSeq" id="WP_015010909.1">
    <property type="nucleotide sequence ID" value="NC_018704.1"/>
</dbReference>
<evidence type="ECO:0000256" key="3">
    <source>
        <dbReference type="ARBA" id="ARBA00023159"/>
    </source>
</evidence>
<accession>K0J5P1</accession>
<dbReference type="PROSITE" id="PS50042">
    <property type="entry name" value="CNMP_BINDING_3"/>
    <property type="match status" value="1"/>
</dbReference>
<dbReference type="PROSITE" id="PS51063">
    <property type="entry name" value="HTH_CRP_2"/>
    <property type="match status" value="1"/>
</dbReference>
<dbReference type="STRING" id="698758.AXY_21940"/>
<dbReference type="SUPFAM" id="SSF46785">
    <property type="entry name" value="Winged helix' DNA-binding domain"/>
    <property type="match status" value="1"/>
</dbReference>
<evidence type="ECO:0000256" key="2">
    <source>
        <dbReference type="ARBA" id="ARBA00023125"/>
    </source>
</evidence>
<dbReference type="GO" id="GO:0003700">
    <property type="term" value="F:DNA-binding transcription factor activity"/>
    <property type="evidence" value="ECO:0007669"/>
    <property type="project" value="TreeGrafter"/>
</dbReference>
<evidence type="ECO:0000313" key="7">
    <source>
        <dbReference type="EMBL" id="BAM48326.1"/>
    </source>
</evidence>
<name>K0J5P1_AMPXN</name>
<keyword evidence="4" id="KW-0804">Transcription</keyword>